<dbReference type="Gene3D" id="1.25.40.10">
    <property type="entry name" value="Tetratricopeptide repeat domain"/>
    <property type="match status" value="1"/>
</dbReference>
<proteinExistence type="predicted"/>
<reference evidence="2 3" key="1">
    <citation type="submission" date="2021-03" db="EMBL/GenBank/DDBJ databases">
        <title>Genomic Encyclopedia of Type Strains, Phase IV (KMG-IV): sequencing the most valuable type-strain genomes for metagenomic binning, comparative biology and taxonomic classification.</title>
        <authorList>
            <person name="Goeker M."/>
        </authorList>
    </citation>
    <scope>NUCLEOTIDE SEQUENCE [LARGE SCALE GENOMIC DNA]</scope>
    <source>
        <strain evidence="2 3">DSM 25609</strain>
    </source>
</reference>
<evidence type="ECO:0000313" key="3">
    <source>
        <dbReference type="Proteomes" id="UP001519345"/>
    </source>
</evidence>
<keyword evidence="1" id="KW-0812">Transmembrane</keyword>
<dbReference type="InterPro" id="IPR011990">
    <property type="entry name" value="TPR-like_helical_dom_sf"/>
</dbReference>
<gene>
    <name evidence="2" type="ORF">J2Z83_000364</name>
</gene>
<name>A0ABS4IBH0_9BACI</name>
<keyword evidence="1" id="KW-1133">Transmembrane helix</keyword>
<evidence type="ECO:0000256" key="1">
    <source>
        <dbReference type="SAM" id="Phobius"/>
    </source>
</evidence>
<keyword evidence="3" id="KW-1185">Reference proteome</keyword>
<accession>A0ABS4IBH0</accession>
<comment type="caution">
    <text evidence="2">The sequence shown here is derived from an EMBL/GenBank/DDBJ whole genome shotgun (WGS) entry which is preliminary data.</text>
</comment>
<dbReference type="RefSeq" id="WP_209461495.1">
    <property type="nucleotide sequence ID" value="NZ_CP110224.1"/>
</dbReference>
<protein>
    <submittedName>
        <fullName evidence="2">Tetratricopeptide (TPR) repeat protein</fullName>
    </submittedName>
</protein>
<sequence>MLHCPYCGTKANEDEHYCIKCGRALPNDITDRLHGKKQFNKFWYIPISLFTFLLLSSGIYYFILQNQTAEAKTLYEQGEQRILDEDYEAARELFADAVSNKENFAHAATSLQFMNKALDVQKIMEDANTFVEEQDFQQALSLINEAESDLKNFNGDAVKQLIDTIITKRDTIKVEQLKNELEKETAIDDLKLLLWEAASIDNEEAESMELDIRNQIIDYSFSKASNQLNNRHFNDAQILVEDGLKYAPDSERLQSLQSTIEKEKEAFETAQEQRMEQAIDTAEKEQQLNETDAIELISATVESNDKKNIVIKGEVESVATIPIHSVLIEYVLLTDNGTEILSDEVYIYPDTLYPEEKGQFEYTHFDSNDYDQDVDVEVRKITWYTN</sequence>
<organism evidence="2 3">
    <name type="scientific">Virgibacillus natechei</name>
    <dbReference type="NCBI Taxonomy" id="1216297"/>
    <lineage>
        <taxon>Bacteria</taxon>
        <taxon>Bacillati</taxon>
        <taxon>Bacillota</taxon>
        <taxon>Bacilli</taxon>
        <taxon>Bacillales</taxon>
        <taxon>Bacillaceae</taxon>
        <taxon>Virgibacillus</taxon>
    </lineage>
</organism>
<keyword evidence="1" id="KW-0472">Membrane</keyword>
<dbReference type="EMBL" id="JAGGKX010000001">
    <property type="protein sequence ID" value="MBP1968272.1"/>
    <property type="molecule type" value="Genomic_DNA"/>
</dbReference>
<feature type="transmembrane region" description="Helical" evidence="1">
    <location>
        <begin position="42"/>
        <end position="63"/>
    </location>
</feature>
<dbReference type="Proteomes" id="UP001519345">
    <property type="component" value="Unassembled WGS sequence"/>
</dbReference>
<dbReference type="SUPFAM" id="SSF48452">
    <property type="entry name" value="TPR-like"/>
    <property type="match status" value="1"/>
</dbReference>
<evidence type="ECO:0000313" key="2">
    <source>
        <dbReference type="EMBL" id="MBP1968272.1"/>
    </source>
</evidence>